<dbReference type="EMBL" id="AGNL01043045">
    <property type="protein sequence ID" value="EJK50747.1"/>
    <property type="molecule type" value="Genomic_DNA"/>
</dbReference>
<gene>
    <name evidence="2" type="ORF">THAOC_30161</name>
</gene>
<dbReference type="InterPro" id="IPR004147">
    <property type="entry name" value="ABC1_dom"/>
</dbReference>
<evidence type="ECO:0000259" key="1">
    <source>
        <dbReference type="Pfam" id="PF03109"/>
    </source>
</evidence>
<organism evidence="2 3">
    <name type="scientific">Thalassiosira oceanica</name>
    <name type="common">Marine diatom</name>
    <dbReference type="NCBI Taxonomy" id="159749"/>
    <lineage>
        <taxon>Eukaryota</taxon>
        <taxon>Sar</taxon>
        <taxon>Stramenopiles</taxon>
        <taxon>Ochrophyta</taxon>
        <taxon>Bacillariophyta</taxon>
        <taxon>Coscinodiscophyceae</taxon>
        <taxon>Thalassiosirophycidae</taxon>
        <taxon>Thalassiosirales</taxon>
        <taxon>Thalassiosiraceae</taxon>
        <taxon>Thalassiosira</taxon>
    </lineage>
</organism>
<dbReference type="OrthoDB" id="952146at2759"/>
<evidence type="ECO:0000313" key="2">
    <source>
        <dbReference type="EMBL" id="EJK50747.1"/>
    </source>
</evidence>
<feature type="domain" description="ABC1 atypical kinase-like" evidence="1">
    <location>
        <begin position="1"/>
        <end position="31"/>
    </location>
</feature>
<reference evidence="2 3" key="1">
    <citation type="journal article" date="2012" name="Genome Biol.">
        <title>Genome and low-iron response of an oceanic diatom adapted to chronic iron limitation.</title>
        <authorList>
            <person name="Lommer M."/>
            <person name="Specht M."/>
            <person name="Roy A.S."/>
            <person name="Kraemer L."/>
            <person name="Andreson R."/>
            <person name="Gutowska M.A."/>
            <person name="Wolf J."/>
            <person name="Bergner S.V."/>
            <person name="Schilhabel M.B."/>
            <person name="Klostermeier U.C."/>
            <person name="Beiko R.G."/>
            <person name="Rosenstiel P."/>
            <person name="Hippler M."/>
            <person name="Laroche J."/>
        </authorList>
    </citation>
    <scope>NUCLEOTIDE SEQUENCE [LARGE SCALE GENOMIC DNA]</scope>
    <source>
        <strain evidence="2 3">CCMP1005</strain>
    </source>
</reference>
<dbReference type="AlphaFoldDB" id="K0RVR0"/>
<name>K0RVR0_THAOC</name>
<accession>K0RVR0</accession>
<dbReference type="Proteomes" id="UP000266841">
    <property type="component" value="Unassembled WGS sequence"/>
</dbReference>
<dbReference type="Pfam" id="PF03109">
    <property type="entry name" value="ABC1"/>
    <property type="match status" value="1"/>
</dbReference>
<protein>
    <recommendedName>
        <fullName evidence="1">ABC1 atypical kinase-like domain-containing protein</fullName>
    </recommendedName>
</protein>
<feature type="non-terminal residue" evidence="2">
    <location>
        <position position="1"/>
    </location>
</feature>
<proteinExistence type="predicted"/>
<keyword evidence="3" id="KW-1185">Reference proteome</keyword>
<evidence type="ECO:0000313" key="3">
    <source>
        <dbReference type="Proteomes" id="UP000266841"/>
    </source>
</evidence>
<sequence>DPHRGNMMRTTDGKLAILDFGLMTEVTDNQKYGAFGSECPCLLDVSQMSGRMAHYYSTVTTSAATSRSTVVIGCSCGVMFDIDRL</sequence>
<comment type="caution">
    <text evidence="2">The sequence shown here is derived from an EMBL/GenBank/DDBJ whole genome shotgun (WGS) entry which is preliminary data.</text>
</comment>